<dbReference type="Pfam" id="PF01027">
    <property type="entry name" value="Bax1-I"/>
    <property type="match status" value="1"/>
</dbReference>
<evidence type="ECO:0000256" key="1">
    <source>
        <dbReference type="ARBA" id="ARBA00004141"/>
    </source>
</evidence>
<dbReference type="GO" id="GO:0016020">
    <property type="term" value="C:membrane"/>
    <property type="evidence" value="ECO:0007669"/>
    <property type="project" value="UniProtKB-SubCell"/>
</dbReference>
<evidence type="ECO:0000256" key="3">
    <source>
        <dbReference type="ARBA" id="ARBA00022989"/>
    </source>
</evidence>
<feature type="transmembrane region" description="Helical" evidence="5">
    <location>
        <begin position="180"/>
        <end position="201"/>
    </location>
</feature>
<dbReference type="AlphaFoldDB" id="A0A7S4SZJ9"/>
<keyword evidence="3 5" id="KW-1133">Transmembrane helix</keyword>
<accession>A0A7S4SZJ9</accession>
<reference evidence="6" key="1">
    <citation type="submission" date="2021-01" db="EMBL/GenBank/DDBJ databases">
        <authorList>
            <person name="Corre E."/>
            <person name="Pelletier E."/>
            <person name="Niang G."/>
            <person name="Scheremetjew M."/>
            <person name="Finn R."/>
            <person name="Kale V."/>
            <person name="Holt S."/>
            <person name="Cochrane G."/>
            <person name="Meng A."/>
            <person name="Brown T."/>
            <person name="Cohen L."/>
        </authorList>
    </citation>
    <scope>NUCLEOTIDE SEQUENCE</scope>
    <source>
        <strain evidence="6">CCMP3105</strain>
    </source>
</reference>
<evidence type="ECO:0000256" key="2">
    <source>
        <dbReference type="ARBA" id="ARBA00022692"/>
    </source>
</evidence>
<comment type="subcellular location">
    <subcellularLocation>
        <location evidence="1">Membrane</location>
        <topology evidence="1">Multi-pass membrane protein</topology>
    </subcellularLocation>
</comment>
<dbReference type="EMBL" id="HBNR01083134">
    <property type="protein sequence ID" value="CAE4660520.1"/>
    <property type="molecule type" value="Transcribed_RNA"/>
</dbReference>
<proteinExistence type="inferred from homology"/>
<evidence type="ECO:0000313" key="6">
    <source>
        <dbReference type="EMBL" id="CAE4660520.1"/>
    </source>
</evidence>
<evidence type="ECO:0000256" key="4">
    <source>
        <dbReference type="ARBA" id="ARBA00023136"/>
    </source>
</evidence>
<feature type="transmembrane region" description="Helical" evidence="5">
    <location>
        <begin position="59"/>
        <end position="79"/>
    </location>
</feature>
<organism evidence="6">
    <name type="scientific">Alexandrium monilatum</name>
    <dbReference type="NCBI Taxonomy" id="311494"/>
    <lineage>
        <taxon>Eukaryota</taxon>
        <taxon>Sar</taxon>
        <taxon>Alveolata</taxon>
        <taxon>Dinophyceae</taxon>
        <taxon>Gonyaulacales</taxon>
        <taxon>Pyrocystaceae</taxon>
        <taxon>Alexandrium</taxon>
    </lineage>
</organism>
<name>A0A7S4SZJ9_9DINO</name>
<evidence type="ECO:0000256" key="5">
    <source>
        <dbReference type="RuleBase" id="RU004379"/>
    </source>
</evidence>
<comment type="similarity">
    <text evidence="5">Belongs to the BI1 family.</text>
</comment>
<gene>
    <name evidence="6" type="ORF">AMON00008_LOCUS59513</name>
</gene>
<feature type="transmembrane region" description="Helical" evidence="5">
    <location>
        <begin position="149"/>
        <end position="168"/>
    </location>
</feature>
<keyword evidence="2 5" id="KW-0812">Transmembrane</keyword>
<feature type="transmembrane region" description="Helical" evidence="5">
    <location>
        <begin position="248"/>
        <end position="267"/>
    </location>
</feature>
<dbReference type="InterPro" id="IPR006214">
    <property type="entry name" value="Bax_inhibitor_1-related"/>
</dbReference>
<protein>
    <submittedName>
        <fullName evidence="6">Uncharacterized protein</fullName>
    </submittedName>
</protein>
<sequence length="274" mass="30066">MYQNSSQQYPPQHPQQYQPGQMAAPGIVMGTPVPEAGDIGKMPVSQVPPEVRNGFVRKVYSLLSVQLMVTFGIALYMNTQLTPLWVAKHLGIYYMASFGTLAMMLGVSCCCADALRNFPFNYAFLAALTIGMSITVGFATVLYTTDSVLLALGTTAGVFLVLTAYACLTTTDFTGIGPYLFAGLIALMMFGFVISIFSWLTGTPMVGSMVHKLYAGCGVLLFVFYIIYDTQLIVGGEHKKQQFAVDDYVFATIELYLDVINLFVFLLELMGDRR</sequence>
<feature type="transmembrane region" description="Helical" evidence="5">
    <location>
        <begin position="122"/>
        <end position="143"/>
    </location>
</feature>
<dbReference type="PANTHER" id="PTHR23291:SF47">
    <property type="entry name" value="TRANSMEMBRANE BAX INHIBITOR MOTIF CONTAINING 7"/>
    <property type="match status" value="1"/>
</dbReference>
<feature type="transmembrane region" description="Helical" evidence="5">
    <location>
        <begin position="91"/>
        <end position="115"/>
    </location>
</feature>
<keyword evidence="4 5" id="KW-0472">Membrane</keyword>
<feature type="transmembrane region" description="Helical" evidence="5">
    <location>
        <begin position="213"/>
        <end position="236"/>
    </location>
</feature>
<dbReference type="PANTHER" id="PTHR23291">
    <property type="entry name" value="BAX INHIBITOR-RELATED"/>
    <property type="match status" value="1"/>
</dbReference>